<dbReference type="PANTHER" id="PTHR47074">
    <property type="entry name" value="BNAC02G40300D PROTEIN"/>
    <property type="match status" value="1"/>
</dbReference>
<dbReference type="Proteomes" id="UP000011116">
    <property type="component" value="Chromosome 1H"/>
</dbReference>
<dbReference type="InterPro" id="IPR012337">
    <property type="entry name" value="RNaseH-like_sf"/>
</dbReference>
<evidence type="ECO:0000313" key="4">
    <source>
        <dbReference type="Proteomes" id="UP000011116"/>
    </source>
</evidence>
<dbReference type="EnsemblPlants" id="HORVU.MOREX.r3.1HG0048740.1">
    <property type="protein sequence ID" value="HORVU.MOREX.r3.1HG0048740.1"/>
    <property type="gene ID" value="HORVU.MOREX.r3.1HG0048740"/>
</dbReference>
<feature type="domain" description="RNase H type-1" evidence="2">
    <location>
        <begin position="115"/>
        <end position="237"/>
    </location>
</feature>
<accession>A0A8I6WJ61</accession>
<dbReference type="Gramene" id="HORVU.MOREX.r3.1HG0048740.1">
    <property type="protein sequence ID" value="HORVU.MOREX.r3.1HG0048740.1"/>
    <property type="gene ID" value="HORVU.MOREX.r3.1HG0048740"/>
</dbReference>
<organism evidence="3 4">
    <name type="scientific">Hordeum vulgare subsp. vulgare</name>
    <name type="common">Domesticated barley</name>
    <dbReference type="NCBI Taxonomy" id="112509"/>
    <lineage>
        <taxon>Eukaryota</taxon>
        <taxon>Viridiplantae</taxon>
        <taxon>Streptophyta</taxon>
        <taxon>Embryophyta</taxon>
        <taxon>Tracheophyta</taxon>
        <taxon>Spermatophyta</taxon>
        <taxon>Magnoliopsida</taxon>
        <taxon>Liliopsida</taxon>
        <taxon>Poales</taxon>
        <taxon>Poaceae</taxon>
        <taxon>BOP clade</taxon>
        <taxon>Pooideae</taxon>
        <taxon>Triticodae</taxon>
        <taxon>Triticeae</taxon>
        <taxon>Hordeinae</taxon>
        <taxon>Hordeum</taxon>
    </lineage>
</organism>
<feature type="transmembrane region" description="Helical" evidence="1">
    <location>
        <begin position="34"/>
        <end position="57"/>
    </location>
</feature>
<reference evidence="3" key="2">
    <citation type="submission" date="2020-10" db="EMBL/GenBank/DDBJ databases">
        <authorList>
            <person name="Scholz U."/>
            <person name="Mascher M."/>
            <person name="Fiebig A."/>
        </authorList>
    </citation>
    <scope>NUCLEOTIDE SEQUENCE [LARGE SCALE GENOMIC DNA]</scope>
    <source>
        <strain evidence="3">cv. Morex</strain>
    </source>
</reference>
<dbReference type="PANTHER" id="PTHR47074:SF70">
    <property type="entry name" value="OS07G0513450 PROTEIN"/>
    <property type="match status" value="1"/>
</dbReference>
<dbReference type="InterPro" id="IPR036397">
    <property type="entry name" value="RNaseH_sf"/>
</dbReference>
<keyword evidence="1" id="KW-1133">Transmembrane helix</keyword>
<evidence type="ECO:0000256" key="1">
    <source>
        <dbReference type="SAM" id="Phobius"/>
    </source>
</evidence>
<dbReference type="SMR" id="A0A8I6WJ61"/>
<keyword evidence="4" id="KW-1185">Reference proteome</keyword>
<dbReference type="InterPro" id="IPR052929">
    <property type="entry name" value="RNase_H-like_EbsB-rel"/>
</dbReference>
<evidence type="ECO:0000259" key="2">
    <source>
        <dbReference type="Pfam" id="PF13456"/>
    </source>
</evidence>
<reference evidence="4" key="1">
    <citation type="journal article" date="2012" name="Nature">
        <title>A physical, genetic and functional sequence assembly of the barley genome.</title>
        <authorList>
            <consortium name="The International Barley Genome Sequencing Consortium"/>
            <person name="Mayer K.F."/>
            <person name="Waugh R."/>
            <person name="Brown J.W."/>
            <person name="Schulman A."/>
            <person name="Langridge P."/>
            <person name="Platzer M."/>
            <person name="Fincher G.B."/>
            <person name="Muehlbauer G.J."/>
            <person name="Sato K."/>
            <person name="Close T.J."/>
            <person name="Wise R.P."/>
            <person name="Stein N."/>
        </authorList>
    </citation>
    <scope>NUCLEOTIDE SEQUENCE [LARGE SCALE GENOMIC DNA]</scope>
    <source>
        <strain evidence="4">cv. Morex</strain>
    </source>
</reference>
<dbReference type="InterPro" id="IPR044730">
    <property type="entry name" value="RNase_H-like_dom_plant"/>
</dbReference>
<sequence length="273" mass="30232">MDPYTSTWDEQLVTSIFWAPDAQLIMTIPVQEDVVQVLLAGSLAQTTTIIALLWTWWNAHNKFRVEQTQINTQALGWQTRRTTDEYIEFFGGRKQSQERTVTGWTKPEVGILKINSDGSYNKDTLTGGWGYIIRDHEGDVVVTAAGRLHHVHDALQAEVEACIRAIYKAHELGIGNMVMETDASTLVSAIKTSRYDLASNGNLFQKIKAFASLNFISFDIVHCPRACNKVVDALAMHGSKMVLAPQAVWSGLAGLASTFAQGLVAVDYGWRGD</sequence>
<protein>
    <recommendedName>
        <fullName evidence="2">RNase H type-1 domain-containing protein</fullName>
    </recommendedName>
</protein>
<keyword evidence="1" id="KW-0812">Transmembrane</keyword>
<dbReference type="SUPFAM" id="SSF53098">
    <property type="entry name" value="Ribonuclease H-like"/>
    <property type="match status" value="1"/>
</dbReference>
<proteinExistence type="predicted"/>
<evidence type="ECO:0000313" key="3">
    <source>
        <dbReference type="EnsemblPlants" id="HORVU.MOREX.r3.1HG0048740.1"/>
    </source>
</evidence>
<dbReference type="InterPro" id="IPR002156">
    <property type="entry name" value="RNaseH_domain"/>
</dbReference>
<name>A0A8I6WJ61_HORVV</name>
<dbReference type="Pfam" id="PF13456">
    <property type="entry name" value="RVT_3"/>
    <property type="match status" value="1"/>
</dbReference>
<keyword evidence="1" id="KW-0472">Membrane</keyword>
<dbReference type="Gene3D" id="3.30.420.10">
    <property type="entry name" value="Ribonuclease H-like superfamily/Ribonuclease H"/>
    <property type="match status" value="1"/>
</dbReference>
<dbReference type="AlphaFoldDB" id="A0A8I6WJ61"/>
<reference evidence="3" key="3">
    <citation type="submission" date="2022-01" db="UniProtKB">
        <authorList>
            <consortium name="EnsemblPlants"/>
        </authorList>
    </citation>
    <scope>IDENTIFICATION</scope>
    <source>
        <strain evidence="3">subsp. vulgare</strain>
    </source>
</reference>
<dbReference type="GO" id="GO:0003676">
    <property type="term" value="F:nucleic acid binding"/>
    <property type="evidence" value="ECO:0007669"/>
    <property type="project" value="InterPro"/>
</dbReference>
<dbReference type="CDD" id="cd06222">
    <property type="entry name" value="RNase_H_like"/>
    <property type="match status" value="1"/>
</dbReference>
<dbReference type="GO" id="GO:0004523">
    <property type="term" value="F:RNA-DNA hybrid ribonuclease activity"/>
    <property type="evidence" value="ECO:0007669"/>
    <property type="project" value="InterPro"/>
</dbReference>